<proteinExistence type="predicted"/>
<evidence type="ECO:0000313" key="4">
    <source>
        <dbReference type="Proteomes" id="UP001623592"/>
    </source>
</evidence>
<dbReference type="EMBL" id="JBJIAA010000008">
    <property type="protein sequence ID" value="MFL0250962.1"/>
    <property type="molecule type" value="Genomic_DNA"/>
</dbReference>
<dbReference type="PIRSF" id="PIRSF006402">
    <property type="entry name" value="UCP006402_thioredoxin"/>
    <property type="match status" value="1"/>
</dbReference>
<sequence length="703" mass="80574">MDIRGDYMSITSTTNRLANEKSPYLLQHAHNPVDWYPWGDEAFNKAKSEDKPIFLSIGYSTCHWCHVMEGESFEDQEVADLMNQTFVSIKVDKEERPDIDNIYMAICQAMTGSGGWPLTIFMTPEKKPFFSATYIPKESKYGRMGMMDLIKKVDYLWSTDKKSLVSSAEKLARELHNIYAGEKGKGINQYALEEAVTDLGGLFDEQYGGFGTAPKFPSPHNLLFLLRDYKRNNNKDSLNMVTKTLDAMAMGGIFDHVGFGFHRYSTDRKWLLPHFEKMLYDQAMIALAYIETYEVTQNDKYKLICDRIFEYIMSDMKSREGAFYSAEDADSEGVEGKFYVWRVEGIRKILNEEDAKLAVKMYGMKEEGNFRDEATGKLEGLNILHFEKDLEVLSKELNLSEAALKARLEKIRRQLKEARDKRIRPSRDEKILTDWNGLIIAALARGGRIFNNEEYIKTAEIAANFFLNSIKENGRLLHRYIDGQWNFKGNIDDYAFLVFGLLELYEATFDLNYLKEAFSLNNEAINLFWDDEQGGFYFTPKDGEDIIIRTKEVYDGAIPSGNSIQFLNLIKLSRISGDSKLENYADELQKVFSRTVEGSPLGYTQFLCAVDYLIGPSYEIVISGDRNSEDTKKMLRQLNRSFVPNKVVIFNPINEEDSELIKIAPYVKDEKAVKGKATAYICKNFTCGRPITDADEMLKSLNS</sequence>
<dbReference type="PANTHER" id="PTHR42899:SF1">
    <property type="entry name" value="SPERMATOGENESIS-ASSOCIATED PROTEIN 20"/>
    <property type="match status" value="1"/>
</dbReference>
<comment type="caution">
    <text evidence="3">The sequence shown here is derived from an EMBL/GenBank/DDBJ whole genome shotgun (WGS) entry which is preliminary data.</text>
</comment>
<dbReference type="InterPro" id="IPR004879">
    <property type="entry name" value="Ssp411-like_TRX"/>
</dbReference>
<keyword evidence="4" id="KW-1185">Reference proteome</keyword>
<evidence type="ECO:0000256" key="1">
    <source>
        <dbReference type="SAM" id="Coils"/>
    </source>
</evidence>
<dbReference type="InterPro" id="IPR008928">
    <property type="entry name" value="6-hairpin_glycosidase_sf"/>
</dbReference>
<accession>A0ABW8TEV8</accession>
<dbReference type="InterPro" id="IPR012341">
    <property type="entry name" value="6hp_glycosidase-like_sf"/>
</dbReference>
<dbReference type="SUPFAM" id="SSF48208">
    <property type="entry name" value="Six-hairpin glycosidases"/>
    <property type="match status" value="1"/>
</dbReference>
<dbReference type="PANTHER" id="PTHR42899">
    <property type="entry name" value="SPERMATOGENESIS-ASSOCIATED PROTEIN 20"/>
    <property type="match status" value="1"/>
</dbReference>
<feature type="coiled-coil region" evidence="1">
    <location>
        <begin position="394"/>
        <end position="421"/>
    </location>
</feature>
<dbReference type="CDD" id="cd02955">
    <property type="entry name" value="SSP411"/>
    <property type="match status" value="1"/>
</dbReference>
<gene>
    <name evidence="3" type="ORF">ACJDT4_11060</name>
</gene>
<dbReference type="Proteomes" id="UP001623592">
    <property type="component" value="Unassembled WGS sequence"/>
</dbReference>
<feature type="domain" description="Spermatogenesis-associated protein 20-like TRX" evidence="2">
    <location>
        <begin position="14"/>
        <end position="175"/>
    </location>
</feature>
<dbReference type="Pfam" id="PF03190">
    <property type="entry name" value="Thioredox_DsbH"/>
    <property type="match status" value="1"/>
</dbReference>
<organism evidence="3 4">
    <name type="scientific">Clostridium neuense</name>
    <dbReference type="NCBI Taxonomy" id="1728934"/>
    <lineage>
        <taxon>Bacteria</taxon>
        <taxon>Bacillati</taxon>
        <taxon>Bacillota</taxon>
        <taxon>Clostridia</taxon>
        <taxon>Eubacteriales</taxon>
        <taxon>Clostridiaceae</taxon>
        <taxon>Clostridium</taxon>
    </lineage>
</organism>
<dbReference type="InterPro" id="IPR024705">
    <property type="entry name" value="Ssp411"/>
</dbReference>
<evidence type="ECO:0000313" key="3">
    <source>
        <dbReference type="EMBL" id="MFL0250962.1"/>
    </source>
</evidence>
<evidence type="ECO:0000259" key="2">
    <source>
        <dbReference type="Pfam" id="PF03190"/>
    </source>
</evidence>
<dbReference type="SUPFAM" id="SSF52833">
    <property type="entry name" value="Thioredoxin-like"/>
    <property type="match status" value="1"/>
</dbReference>
<dbReference type="Gene3D" id="1.50.10.10">
    <property type="match status" value="1"/>
</dbReference>
<protein>
    <submittedName>
        <fullName evidence="3">Thioredoxin domain-containing protein</fullName>
    </submittedName>
</protein>
<reference evidence="3 4" key="1">
    <citation type="submission" date="2024-11" db="EMBL/GenBank/DDBJ databases">
        <authorList>
            <person name="Heng Y.C."/>
            <person name="Lim A.C.H."/>
            <person name="Lee J.K.Y."/>
            <person name="Kittelmann S."/>
        </authorList>
    </citation>
    <scope>NUCLEOTIDE SEQUENCE [LARGE SCALE GENOMIC DNA]</scope>
    <source>
        <strain evidence="3 4">WILCCON 0114</strain>
    </source>
</reference>
<dbReference type="Gene3D" id="3.40.30.10">
    <property type="entry name" value="Glutaredoxin"/>
    <property type="match status" value="1"/>
</dbReference>
<name>A0ABW8TEV8_9CLOT</name>
<dbReference type="InterPro" id="IPR036249">
    <property type="entry name" value="Thioredoxin-like_sf"/>
</dbReference>
<keyword evidence="1" id="KW-0175">Coiled coil</keyword>